<evidence type="ECO:0000256" key="1">
    <source>
        <dbReference type="ARBA" id="ARBA00008894"/>
    </source>
</evidence>
<comment type="similarity">
    <text evidence="1">Belongs to the disease resistance NB-LRR family.</text>
</comment>
<name>A0AAV5DRP1_ELECO</name>
<feature type="domain" description="NB-ARC" evidence="6">
    <location>
        <begin position="181"/>
        <end position="320"/>
    </location>
</feature>
<evidence type="ECO:0000259" key="7">
    <source>
        <dbReference type="Pfam" id="PF18052"/>
    </source>
</evidence>
<gene>
    <name evidence="8" type="primary">ga31207</name>
    <name evidence="8" type="ORF">PR202_ga31207</name>
</gene>
<dbReference type="Pfam" id="PF00931">
    <property type="entry name" value="NB-ARC"/>
    <property type="match status" value="1"/>
</dbReference>
<evidence type="ECO:0000256" key="4">
    <source>
        <dbReference type="ARBA" id="ARBA00022741"/>
    </source>
</evidence>
<dbReference type="InterPro" id="IPR002182">
    <property type="entry name" value="NB-ARC"/>
</dbReference>
<dbReference type="InterPro" id="IPR027417">
    <property type="entry name" value="P-loop_NTPase"/>
</dbReference>
<evidence type="ECO:0000259" key="6">
    <source>
        <dbReference type="Pfam" id="PF00931"/>
    </source>
</evidence>
<dbReference type="EMBL" id="BQKI01000026">
    <property type="protein sequence ID" value="GJN12885.1"/>
    <property type="molecule type" value="Genomic_DNA"/>
</dbReference>
<evidence type="ECO:0000256" key="2">
    <source>
        <dbReference type="ARBA" id="ARBA00022614"/>
    </source>
</evidence>
<evidence type="ECO:0000256" key="5">
    <source>
        <dbReference type="ARBA" id="ARBA00022821"/>
    </source>
</evidence>
<dbReference type="PANTHER" id="PTHR33377">
    <property type="entry name" value="OS10G0134700 PROTEIN-RELATED"/>
    <property type="match status" value="1"/>
</dbReference>
<reference evidence="8" key="1">
    <citation type="journal article" date="2018" name="DNA Res.">
        <title>Multiple hybrid de novo genome assembly of finger millet, an orphan allotetraploid crop.</title>
        <authorList>
            <person name="Hatakeyama M."/>
            <person name="Aluri S."/>
            <person name="Balachadran M.T."/>
            <person name="Sivarajan S.R."/>
            <person name="Patrignani A."/>
            <person name="Gruter S."/>
            <person name="Poveda L."/>
            <person name="Shimizu-Inatsugi R."/>
            <person name="Baeten J."/>
            <person name="Francoijs K.J."/>
            <person name="Nataraja K.N."/>
            <person name="Reddy Y.A.N."/>
            <person name="Phadnis S."/>
            <person name="Ravikumar R.L."/>
            <person name="Schlapbach R."/>
            <person name="Sreeman S.M."/>
            <person name="Shimizu K.K."/>
        </authorList>
    </citation>
    <scope>NUCLEOTIDE SEQUENCE</scope>
</reference>
<dbReference type="PRINTS" id="PR00364">
    <property type="entry name" value="DISEASERSIST"/>
</dbReference>
<feature type="domain" description="Disease resistance N-terminal" evidence="7">
    <location>
        <begin position="10"/>
        <end position="97"/>
    </location>
</feature>
<dbReference type="GO" id="GO:0043531">
    <property type="term" value="F:ADP binding"/>
    <property type="evidence" value="ECO:0007669"/>
    <property type="project" value="InterPro"/>
</dbReference>
<proteinExistence type="inferred from homology"/>
<keyword evidence="4" id="KW-0547">Nucleotide-binding</keyword>
<keyword evidence="5" id="KW-0611">Plant defense</keyword>
<dbReference type="AlphaFoldDB" id="A0AAV5DRP1"/>
<protein>
    <submittedName>
        <fullName evidence="8">Uncharacterized protein</fullName>
    </submittedName>
</protein>
<organism evidence="8 9">
    <name type="scientific">Eleusine coracana subsp. coracana</name>
    <dbReference type="NCBI Taxonomy" id="191504"/>
    <lineage>
        <taxon>Eukaryota</taxon>
        <taxon>Viridiplantae</taxon>
        <taxon>Streptophyta</taxon>
        <taxon>Embryophyta</taxon>
        <taxon>Tracheophyta</taxon>
        <taxon>Spermatophyta</taxon>
        <taxon>Magnoliopsida</taxon>
        <taxon>Liliopsida</taxon>
        <taxon>Poales</taxon>
        <taxon>Poaceae</taxon>
        <taxon>PACMAD clade</taxon>
        <taxon>Chloridoideae</taxon>
        <taxon>Cynodonteae</taxon>
        <taxon>Eleusininae</taxon>
        <taxon>Eleusine</taxon>
    </lineage>
</organism>
<dbReference type="Gene3D" id="3.40.50.300">
    <property type="entry name" value="P-loop containing nucleotide triphosphate hydrolases"/>
    <property type="match status" value="1"/>
</dbReference>
<sequence length="337" mass="38164">MADTIIIAAIGDAVSRVISLLLGHFNQQQSSEAKLATVCHMLIRIHSVVEEAKERQIHNHGTLQWLSELIDAEYQGRYLLDTIECDKNNEQHQHGKVSYVSTTSLFNPSKRVRVGESTMRRLLPWHHDFDVYEIDRVHERLRDMSSDLREFIMLLQSCQQISRPLVTSIFRDGQMFGRHVEKERIINFLLHTRGGSTGKVEVLPIIGDDGTGKTTLVQHACDDARVRRHFAVIMLCCTYTITADRGTPVLRSKLSIGDGGINLNDPMQLFKGQLGDKKFLMVFEDVDMKKMQMLEGLLPSMGWSKEGSKVIITTNNRHVGALGTVEPITLKVFPFPE</sequence>
<accession>A0AAV5DRP1</accession>
<reference evidence="8" key="2">
    <citation type="submission" date="2021-12" db="EMBL/GenBank/DDBJ databases">
        <title>Resequencing data analysis of finger millet.</title>
        <authorList>
            <person name="Hatakeyama M."/>
            <person name="Aluri S."/>
            <person name="Balachadran M.T."/>
            <person name="Sivarajan S.R."/>
            <person name="Poveda L."/>
            <person name="Shimizu-Inatsugi R."/>
            <person name="Schlapbach R."/>
            <person name="Sreeman S.M."/>
            <person name="Shimizu K.K."/>
        </authorList>
    </citation>
    <scope>NUCLEOTIDE SEQUENCE</scope>
</reference>
<dbReference type="Proteomes" id="UP001054889">
    <property type="component" value="Unassembled WGS sequence"/>
</dbReference>
<evidence type="ECO:0000256" key="3">
    <source>
        <dbReference type="ARBA" id="ARBA00022737"/>
    </source>
</evidence>
<evidence type="ECO:0000313" key="9">
    <source>
        <dbReference type="Proteomes" id="UP001054889"/>
    </source>
</evidence>
<dbReference type="InterPro" id="IPR041118">
    <property type="entry name" value="Rx_N"/>
</dbReference>
<dbReference type="PANTHER" id="PTHR33377:SF93">
    <property type="entry name" value="NB-ARC DOMAIN-CONTAINING PROTEIN"/>
    <property type="match status" value="1"/>
</dbReference>
<keyword evidence="3" id="KW-0677">Repeat</keyword>
<dbReference type="GO" id="GO:0006952">
    <property type="term" value="P:defense response"/>
    <property type="evidence" value="ECO:0007669"/>
    <property type="project" value="UniProtKB-KW"/>
</dbReference>
<dbReference type="Gene3D" id="1.20.5.4130">
    <property type="match status" value="1"/>
</dbReference>
<keyword evidence="2" id="KW-0433">Leucine-rich repeat</keyword>
<evidence type="ECO:0000313" key="8">
    <source>
        <dbReference type="EMBL" id="GJN12885.1"/>
    </source>
</evidence>
<dbReference type="SUPFAM" id="SSF52540">
    <property type="entry name" value="P-loop containing nucleoside triphosphate hydrolases"/>
    <property type="match status" value="1"/>
</dbReference>
<keyword evidence="9" id="KW-1185">Reference proteome</keyword>
<dbReference type="Pfam" id="PF18052">
    <property type="entry name" value="Rx_N"/>
    <property type="match status" value="1"/>
</dbReference>
<comment type="caution">
    <text evidence="8">The sequence shown here is derived from an EMBL/GenBank/DDBJ whole genome shotgun (WGS) entry which is preliminary data.</text>
</comment>